<dbReference type="EMBL" id="VDLU01000004">
    <property type="protein sequence ID" value="TNJ27237.1"/>
    <property type="molecule type" value="Genomic_DNA"/>
</dbReference>
<proteinExistence type="predicted"/>
<accession>A0A4Z1T2H1</accession>
<name>A0A4Z1T2H1_GIAMU</name>
<keyword evidence="2" id="KW-1185">Reference proteome</keyword>
<dbReference type="AlphaFoldDB" id="A0A4Z1T2H1"/>
<dbReference type="Proteomes" id="UP000315496">
    <property type="component" value="Chromosome 4"/>
</dbReference>
<evidence type="ECO:0000313" key="1">
    <source>
        <dbReference type="EMBL" id="TNJ27237.1"/>
    </source>
</evidence>
<reference evidence="1 2" key="1">
    <citation type="submission" date="2019-05" db="EMBL/GenBank/DDBJ databases">
        <title>The compact genome of Giardia muris reveals important steps in the evolution of intestinal protozoan parasites.</title>
        <authorList>
            <person name="Xu F."/>
            <person name="Jimenez-Gonzalez A."/>
            <person name="Einarsson E."/>
            <person name="Astvaldsson A."/>
            <person name="Peirasmaki D."/>
            <person name="Eckmann L."/>
            <person name="Andersson J.O."/>
            <person name="Svard S.G."/>
            <person name="Jerlstrom-Hultqvist J."/>
        </authorList>
    </citation>
    <scope>NUCLEOTIDE SEQUENCE [LARGE SCALE GENOMIC DNA]</scope>
    <source>
        <strain evidence="1 2">Roberts-Thomson</strain>
    </source>
</reference>
<sequence length="562" mass="60164">MERPGQLARAVGAEDVEVYTAALIAGPLKACPLVMRAPHGLGVAAVALLSPARAVLVDASGRFFLLCDLRAPRARLVATYTAPAPVIRYALRPEGVQGRATLALLGSCEICVVAVAEDGFAPAGQVPLRGHGDRPHLLFRELAGVYALAYEAARGFRVDAYSAHPARGFASFDGPGTLRSMALVGDAYPRVLVVVEEGGDGGGSLFLLELEIQVHRRRDSAIVLVRREPTAYELVWAFEESGGGGPAVWEGWASGEGYLGLTGQSGALGRAGRVREPEDDEVLLPPLRSKVVEQPQRKPLLCVTPRFVLSVTDGALWLYGRNGELVGRRDIGEALEGWEVRDVALSADATLLYVVGFRQARFQLFSLEACVAPGVPSVPLVSTRTLRSYSHACWVFAHTARACLVVTAESLVLWRGDGEERRVALAGDGFRADRPNETISSIGLVETEGGVSLVVLVETAAQSTRKTAVPLVPVEEGAERGEEGSAAALLEVLRAFRPQRHQEPYIPCLLTMGLSLSAFSTFSTSAASSETPQPEEETEERAGTMLGRLRAFFGLPRLRALK</sequence>
<gene>
    <name evidence="1" type="ORF">GMRT_12406</name>
</gene>
<dbReference type="VEuPathDB" id="GiardiaDB:GMRT_12406"/>
<comment type="caution">
    <text evidence="1">The sequence shown here is derived from an EMBL/GenBank/DDBJ whole genome shotgun (WGS) entry which is preliminary data.</text>
</comment>
<evidence type="ECO:0000313" key="2">
    <source>
        <dbReference type="Proteomes" id="UP000315496"/>
    </source>
</evidence>
<protein>
    <submittedName>
        <fullName evidence="1">Uncharacterized protein</fullName>
    </submittedName>
</protein>
<organism evidence="1 2">
    <name type="scientific">Giardia muris</name>
    <dbReference type="NCBI Taxonomy" id="5742"/>
    <lineage>
        <taxon>Eukaryota</taxon>
        <taxon>Metamonada</taxon>
        <taxon>Diplomonadida</taxon>
        <taxon>Hexamitidae</taxon>
        <taxon>Giardiinae</taxon>
        <taxon>Giardia</taxon>
    </lineage>
</organism>